<comment type="similarity">
    <text evidence="9">Belongs to the early nodulin-like (ENODL) family.</text>
</comment>
<dbReference type="PANTHER" id="PTHR33021:SF14">
    <property type="entry name" value="OS01G0272700 PROTEIN"/>
    <property type="match status" value="1"/>
</dbReference>
<organism evidence="14 15">
    <name type="scientific">Vigna unguiculata</name>
    <name type="common">Cowpea</name>
    <dbReference type="NCBI Taxonomy" id="3917"/>
    <lineage>
        <taxon>Eukaryota</taxon>
        <taxon>Viridiplantae</taxon>
        <taxon>Streptophyta</taxon>
        <taxon>Embryophyta</taxon>
        <taxon>Tracheophyta</taxon>
        <taxon>Spermatophyta</taxon>
        <taxon>Magnoliopsida</taxon>
        <taxon>eudicotyledons</taxon>
        <taxon>Gunneridae</taxon>
        <taxon>Pentapetalae</taxon>
        <taxon>rosids</taxon>
        <taxon>fabids</taxon>
        <taxon>Fabales</taxon>
        <taxon>Fabaceae</taxon>
        <taxon>Papilionoideae</taxon>
        <taxon>50 kb inversion clade</taxon>
        <taxon>NPAAA clade</taxon>
        <taxon>indigoferoid/millettioid clade</taxon>
        <taxon>Phaseoleae</taxon>
        <taxon>Vigna</taxon>
    </lineage>
</organism>
<keyword evidence="11" id="KW-1133">Transmembrane helix</keyword>
<feature type="region of interest" description="Disordered" evidence="10">
    <location>
        <begin position="138"/>
        <end position="183"/>
    </location>
</feature>
<evidence type="ECO:0000313" key="15">
    <source>
        <dbReference type="Proteomes" id="UP000501690"/>
    </source>
</evidence>
<feature type="domain" description="Phytocyanin" evidence="13">
    <location>
        <begin position="32"/>
        <end position="129"/>
    </location>
</feature>
<keyword evidence="15" id="KW-1185">Reference proteome</keyword>
<dbReference type="CDD" id="cd11019">
    <property type="entry name" value="OsENODL1_like"/>
    <property type="match status" value="1"/>
</dbReference>
<dbReference type="AlphaFoldDB" id="A0A4D6N8Q3"/>
<evidence type="ECO:0000256" key="2">
    <source>
        <dbReference type="ARBA" id="ARBA00022475"/>
    </source>
</evidence>
<evidence type="ECO:0000256" key="4">
    <source>
        <dbReference type="ARBA" id="ARBA00022729"/>
    </source>
</evidence>
<protein>
    <submittedName>
        <fullName evidence="14">Cupredoxin</fullName>
    </submittedName>
</protein>
<evidence type="ECO:0000256" key="5">
    <source>
        <dbReference type="ARBA" id="ARBA00023136"/>
    </source>
</evidence>
<keyword evidence="8" id="KW-0449">Lipoprotein</keyword>
<dbReference type="InterPro" id="IPR008972">
    <property type="entry name" value="Cupredoxin"/>
</dbReference>
<evidence type="ECO:0000259" key="13">
    <source>
        <dbReference type="PROSITE" id="PS51485"/>
    </source>
</evidence>
<evidence type="ECO:0000313" key="14">
    <source>
        <dbReference type="EMBL" id="QCE09688.1"/>
    </source>
</evidence>
<keyword evidence="3" id="KW-0336">GPI-anchor</keyword>
<keyword evidence="5 11" id="KW-0472">Membrane</keyword>
<evidence type="ECO:0000256" key="10">
    <source>
        <dbReference type="SAM" id="MobiDB-lite"/>
    </source>
</evidence>
<evidence type="ECO:0000256" key="12">
    <source>
        <dbReference type="SAM" id="SignalP"/>
    </source>
</evidence>
<feature type="transmembrane region" description="Helical" evidence="11">
    <location>
        <begin position="185"/>
        <end position="207"/>
    </location>
</feature>
<sequence>MEMGYSNNRFLGLFLFFISMSILFSSPATACTFFQLDWVPNPSQHYTHWAQRNRFQVNDTLLFKYKSGCDSVLVVKKEDYDSCNTSNAMQEMDGGDSMFTFVKSGPFFFITGNAQNCKRGQKLTVVVLAVRHNKHTHLLSPAATPPTAGAETPAENGPFPSSDVSPSGPTSSAPSQPKHSGSMRFRGSVGVAMGVVSVGVGLFFSILG</sequence>
<evidence type="ECO:0000256" key="11">
    <source>
        <dbReference type="SAM" id="Phobius"/>
    </source>
</evidence>
<comment type="subcellular location">
    <subcellularLocation>
        <location evidence="1">Cell membrane</location>
        <topology evidence="1">Lipid-anchor</topology>
        <topology evidence="1">GPI-anchor</topology>
    </subcellularLocation>
</comment>
<keyword evidence="11" id="KW-0812">Transmembrane</keyword>
<dbReference type="FunFam" id="2.60.40.420:FF:000010">
    <property type="entry name" value="Early nodulin-like protein 1"/>
    <property type="match status" value="1"/>
</dbReference>
<evidence type="ECO:0000256" key="8">
    <source>
        <dbReference type="ARBA" id="ARBA00023288"/>
    </source>
</evidence>
<reference evidence="14 15" key="1">
    <citation type="submission" date="2019-04" db="EMBL/GenBank/DDBJ databases">
        <title>An improved genome assembly and genetic linkage map for asparagus bean, Vigna unguiculata ssp. sesquipedialis.</title>
        <authorList>
            <person name="Xia Q."/>
            <person name="Zhang R."/>
            <person name="Dong Y."/>
        </authorList>
    </citation>
    <scope>NUCLEOTIDE SEQUENCE [LARGE SCALE GENOMIC DNA]</scope>
    <source>
        <tissue evidence="14">Leaf</tissue>
    </source>
</reference>
<evidence type="ECO:0000256" key="9">
    <source>
        <dbReference type="ARBA" id="ARBA00035011"/>
    </source>
</evidence>
<dbReference type="InterPro" id="IPR003245">
    <property type="entry name" value="Phytocyanin_dom"/>
</dbReference>
<accession>A0A4D6N8Q3</accession>
<evidence type="ECO:0000256" key="3">
    <source>
        <dbReference type="ARBA" id="ARBA00022622"/>
    </source>
</evidence>
<proteinExistence type="inferred from homology"/>
<keyword evidence="6" id="KW-1015">Disulfide bond</keyword>
<dbReference type="PANTHER" id="PTHR33021">
    <property type="entry name" value="BLUE COPPER PROTEIN"/>
    <property type="match status" value="1"/>
</dbReference>
<dbReference type="GO" id="GO:0009055">
    <property type="term" value="F:electron transfer activity"/>
    <property type="evidence" value="ECO:0007669"/>
    <property type="project" value="InterPro"/>
</dbReference>
<dbReference type="InterPro" id="IPR041846">
    <property type="entry name" value="ENL_dom"/>
</dbReference>
<dbReference type="GO" id="GO:0098552">
    <property type="term" value="C:side of membrane"/>
    <property type="evidence" value="ECO:0007669"/>
    <property type="project" value="UniProtKB-KW"/>
</dbReference>
<feature type="chain" id="PRO_5020038472" evidence="12">
    <location>
        <begin position="31"/>
        <end position="208"/>
    </location>
</feature>
<dbReference type="EMBL" id="CP039354">
    <property type="protein sequence ID" value="QCE09688.1"/>
    <property type="molecule type" value="Genomic_DNA"/>
</dbReference>
<keyword evidence="2" id="KW-1003">Cell membrane</keyword>
<dbReference type="GO" id="GO:0005886">
    <property type="term" value="C:plasma membrane"/>
    <property type="evidence" value="ECO:0007669"/>
    <property type="project" value="UniProtKB-SubCell"/>
</dbReference>
<dbReference type="PROSITE" id="PS51485">
    <property type="entry name" value="PHYTOCYANIN"/>
    <property type="match status" value="1"/>
</dbReference>
<evidence type="ECO:0000256" key="1">
    <source>
        <dbReference type="ARBA" id="ARBA00004609"/>
    </source>
</evidence>
<keyword evidence="7" id="KW-0325">Glycoprotein</keyword>
<dbReference type="Pfam" id="PF02298">
    <property type="entry name" value="Cu_bind_like"/>
    <property type="match status" value="1"/>
</dbReference>
<feature type="compositionally biased region" description="Low complexity" evidence="10">
    <location>
        <begin position="141"/>
        <end position="172"/>
    </location>
</feature>
<evidence type="ECO:0000256" key="6">
    <source>
        <dbReference type="ARBA" id="ARBA00023157"/>
    </source>
</evidence>
<name>A0A4D6N8Q3_VIGUN</name>
<keyword evidence="4 12" id="KW-0732">Signal</keyword>
<dbReference type="InterPro" id="IPR039391">
    <property type="entry name" value="Phytocyanin-like"/>
</dbReference>
<dbReference type="Proteomes" id="UP000501690">
    <property type="component" value="Linkage Group LG10"/>
</dbReference>
<gene>
    <name evidence="14" type="ORF">DEO72_LG10g910</name>
</gene>
<feature type="signal peptide" evidence="12">
    <location>
        <begin position="1"/>
        <end position="30"/>
    </location>
</feature>
<evidence type="ECO:0000256" key="7">
    <source>
        <dbReference type="ARBA" id="ARBA00023180"/>
    </source>
</evidence>
<dbReference type="SUPFAM" id="SSF49503">
    <property type="entry name" value="Cupredoxins"/>
    <property type="match status" value="1"/>
</dbReference>
<dbReference type="Gene3D" id="2.60.40.420">
    <property type="entry name" value="Cupredoxins - blue copper proteins"/>
    <property type="match status" value="1"/>
</dbReference>